<comment type="caution">
    <text evidence="2">The sequence shown here is derived from an EMBL/GenBank/DDBJ whole genome shotgun (WGS) entry which is preliminary data.</text>
</comment>
<dbReference type="AlphaFoldDB" id="A0A8K0WWK0"/>
<accession>A0A8K0WWK0</accession>
<evidence type="ECO:0000313" key="3">
    <source>
        <dbReference type="Proteomes" id="UP000813444"/>
    </source>
</evidence>
<sequence length="83" mass="8887">MTRADPTVTPPKPYLIDRQGNAAGRCSGSTPIPPSTRQQTESPQEPRAAAAASGTGEEPRRRLQRHPASAVFPRCPNSAEDVH</sequence>
<gene>
    <name evidence="2" type="ORF">B0I35DRAFT_122703</name>
</gene>
<dbReference type="EMBL" id="JAGPNK010000002">
    <property type="protein sequence ID" value="KAH7325954.1"/>
    <property type="molecule type" value="Genomic_DNA"/>
</dbReference>
<reference evidence="2" key="1">
    <citation type="journal article" date="2021" name="Nat. Commun.">
        <title>Genetic determinants of endophytism in the Arabidopsis root mycobiome.</title>
        <authorList>
            <person name="Mesny F."/>
            <person name="Miyauchi S."/>
            <person name="Thiergart T."/>
            <person name="Pickel B."/>
            <person name="Atanasova L."/>
            <person name="Karlsson M."/>
            <person name="Huettel B."/>
            <person name="Barry K.W."/>
            <person name="Haridas S."/>
            <person name="Chen C."/>
            <person name="Bauer D."/>
            <person name="Andreopoulos W."/>
            <person name="Pangilinan J."/>
            <person name="LaButti K."/>
            <person name="Riley R."/>
            <person name="Lipzen A."/>
            <person name="Clum A."/>
            <person name="Drula E."/>
            <person name="Henrissat B."/>
            <person name="Kohler A."/>
            <person name="Grigoriev I.V."/>
            <person name="Martin F.M."/>
            <person name="Hacquard S."/>
        </authorList>
    </citation>
    <scope>NUCLEOTIDE SEQUENCE</scope>
    <source>
        <strain evidence="2">MPI-CAGE-CH-0235</strain>
    </source>
</reference>
<feature type="region of interest" description="Disordered" evidence="1">
    <location>
        <begin position="1"/>
        <end position="83"/>
    </location>
</feature>
<organism evidence="2 3">
    <name type="scientific">Stachybotrys elegans</name>
    <dbReference type="NCBI Taxonomy" id="80388"/>
    <lineage>
        <taxon>Eukaryota</taxon>
        <taxon>Fungi</taxon>
        <taxon>Dikarya</taxon>
        <taxon>Ascomycota</taxon>
        <taxon>Pezizomycotina</taxon>
        <taxon>Sordariomycetes</taxon>
        <taxon>Hypocreomycetidae</taxon>
        <taxon>Hypocreales</taxon>
        <taxon>Stachybotryaceae</taxon>
        <taxon>Stachybotrys</taxon>
    </lineage>
</organism>
<name>A0A8K0WWK0_9HYPO</name>
<keyword evidence="3" id="KW-1185">Reference proteome</keyword>
<dbReference type="Proteomes" id="UP000813444">
    <property type="component" value="Unassembled WGS sequence"/>
</dbReference>
<evidence type="ECO:0000313" key="2">
    <source>
        <dbReference type="EMBL" id="KAH7325954.1"/>
    </source>
</evidence>
<proteinExistence type="predicted"/>
<feature type="compositionally biased region" description="Polar residues" evidence="1">
    <location>
        <begin position="27"/>
        <end position="43"/>
    </location>
</feature>
<evidence type="ECO:0000256" key="1">
    <source>
        <dbReference type="SAM" id="MobiDB-lite"/>
    </source>
</evidence>
<protein>
    <submittedName>
        <fullName evidence="2">Uncharacterized protein</fullName>
    </submittedName>
</protein>